<dbReference type="CDD" id="cd07956">
    <property type="entry name" value="Anticodon_Ia_Arg"/>
    <property type="match status" value="1"/>
</dbReference>
<dbReference type="InterPro" id="IPR001278">
    <property type="entry name" value="Arg-tRNA-ligase"/>
</dbReference>
<proteinExistence type="inferred from homology"/>
<dbReference type="EMBL" id="LRPY01000015">
    <property type="protein sequence ID" value="KXA26260.1"/>
    <property type="molecule type" value="Genomic_DNA"/>
</dbReference>
<dbReference type="eggNOG" id="COG0018">
    <property type="taxonomic scope" value="Bacteria"/>
</dbReference>
<dbReference type="Gene3D" id="3.40.50.620">
    <property type="entry name" value="HUPs"/>
    <property type="match status" value="1"/>
</dbReference>
<keyword evidence="13" id="KW-1185">Reference proteome</keyword>
<keyword evidence="5 10" id="KW-0067">ATP-binding</keyword>
<dbReference type="EC" id="6.1.1.19" evidence="2 9"/>
<dbReference type="GO" id="GO:0006420">
    <property type="term" value="P:arginyl-tRNA aminoacylation"/>
    <property type="evidence" value="ECO:0007669"/>
    <property type="project" value="UniProtKB-UniRule"/>
</dbReference>
<dbReference type="InterPro" id="IPR035684">
    <property type="entry name" value="ArgRS_core"/>
</dbReference>
<evidence type="ECO:0000256" key="6">
    <source>
        <dbReference type="ARBA" id="ARBA00022917"/>
    </source>
</evidence>
<dbReference type="InterPro" id="IPR014729">
    <property type="entry name" value="Rossmann-like_a/b/a_fold"/>
</dbReference>
<dbReference type="GO" id="GO:0004814">
    <property type="term" value="F:arginine-tRNA ligase activity"/>
    <property type="evidence" value="ECO:0007669"/>
    <property type="project" value="UniProtKB-UniRule"/>
</dbReference>
<keyword evidence="7 10" id="KW-0030">Aminoacyl-tRNA synthetase</keyword>
<evidence type="ECO:0000256" key="8">
    <source>
        <dbReference type="ARBA" id="ARBA00049339"/>
    </source>
</evidence>
<gene>
    <name evidence="12" type="ORF">HMPREF3221_00131</name>
</gene>
<dbReference type="FunFam" id="1.10.730.10:FF:000006">
    <property type="entry name" value="Arginyl-tRNA synthetase 2, mitochondrial"/>
    <property type="match status" value="1"/>
</dbReference>
<dbReference type="SMART" id="SM00836">
    <property type="entry name" value="DALR_1"/>
    <property type="match status" value="1"/>
</dbReference>
<name>A0A133PCL0_FUSNU</name>
<dbReference type="SUPFAM" id="SSF47323">
    <property type="entry name" value="Anticodon-binding domain of a subclass of class I aminoacyl-tRNA synthetases"/>
    <property type="match status" value="1"/>
</dbReference>
<dbReference type="GO" id="GO:0005524">
    <property type="term" value="F:ATP binding"/>
    <property type="evidence" value="ECO:0007669"/>
    <property type="project" value="UniProtKB-KW"/>
</dbReference>
<evidence type="ECO:0000256" key="1">
    <source>
        <dbReference type="ARBA" id="ARBA00005594"/>
    </source>
</evidence>
<evidence type="ECO:0000259" key="11">
    <source>
        <dbReference type="SMART" id="SM00836"/>
    </source>
</evidence>
<sequence>KELVDKKLAVDDEGAKVVFFDEKDNLFPCIVQKKDGAYLYSTSDIATVKFRKNTYDVNKMIYLTDARQQDHFKQFFKITDMLGWNIEKYHIWFGIIRFADGILSTRKGNVIKLEELLDEAHNRAYDVVNEKNPNLSEEEKQNIAEVVGVSSVKYADLSQNKQSDIIFEWDKMLSFEGNTAPYLLYTYARIQSILRKVAEQNIDLNENIEIKTDNKFEKSLATYLLAFPISVLKAAETFKPNLIADYLYELSKKLNSFYNNCPILNQDIETLKSRALLIKKTGKVLKDGLGLLGIPVLNKM</sequence>
<evidence type="ECO:0000256" key="5">
    <source>
        <dbReference type="ARBA" id="ARBA00022840"/>
    </source>
</evidence>
<evidence type="ECO:0000256" key="10">
    <source>
        <dbReference type="RuleBase" id="RU363038"/>
    </source>
</evidence>
<keyword evidence="3 10" id="KW-0436">Ligase</keyword>
<reference evidence="13" key="1">
    <citation type="submission" date="2016-01" db="EMBL/GenBank/DDBJ databases">
        <authorList>
            <person name="Mitreva M."/>
            <person name="Pepin K.H."/>
            <person name="Mihindukulasuriya K.A."/>
            <person name="Fulton R."/>
            <person name="Fronick C."/>
            <person name="O'Laughlin M."/>
            <person name="Miner T."/>
            <person name="Herter B."/>
            <person name="Rosa B.A."/>
            <person name="Cordes M."/>
            <person name="Tomlinson C."/>
            <person name="Wollam A."/>
            <person name="Palsikar V.B."/>
            <person name="Mardis E.R."/>
            <person name="Wilson R.K."/>
        </authorList>
    </citation>
    <scope>NUCLEOTIDE SEQUENCE [LARGE SCALE GENOMIC DNA]</scope>
    <source>
        <strain evidence="13">MJR7757B</strain>
    </source>
</reference>
<feature type="domain" description="DALR anticodon binding" evidence="11">
    <location>
        <begin position="183"/>
        <end position="300"/>
    </location>
</feature>
<dbReference type="PANTHER" id="PTHR11956">
    <property type="entry name" value="ARGINYL-TRNA SYNTHETASE"/>
    <property type="match status" value="1"/>
</dbReference>
<dbReference type="SUPFAM" id="SSF52374">
    <property type="entry name" value="Nucleotidylyl transferase"/>
    <property type="match status" value="1"/>
</dbReference>
<dbReference type="NCBIfam" id="TIGR00456">
    <property type="entry name" value="argS"/>
    <property type="match status" value="1"/>
</dbReference>
<dbReference type="Pfam" id="PF05746">
    <property type="entry name" value="DALR_1"/>
    <property type="match status" value="1"/>
</dbReference>
<dbReference type="InterPro" id="IPR009080">
    <property type="entry name" value="tRNAsynth_Ia_anticodon-bd"/>
</dbReference>
<comment type="caution">
    <text evidence="12">The sequence shown here is derived from an EMBL/GenBank/DDBJ whole genome shotgun (WGS) entry which is preliminary data.</text>
</comment>
<organism evidence="12 13">
    <name type="scientific">Fusobacterium nucleatum</name>
    <dbReference type="NCBI Taxonomy" id="851"/>
    <lineage>
        <taxon>Bacteria</taxon>
        <taxon>Fusobacteriati</taxon>
        <taxon>Fusobacteriota</taxon>
        <taxon>Fusobacteriia</taxon>
        <taxon>Fusobacteriales</taxon>
        <taxon>Fusobacteriaceae</taxon>
        <taxon>Fusobacterium</taxon>
    </lineage>
</organism>
<evidence type="ECO:0000313" key="12">
    <source>
        <dbReference type="EMBL" id="KXA26260.1"/>
    </source>
</evidence>
<feature type="non-terminal residue" evidence="12">
    <location>
        <position position="1"/>
    </location>
</feature>
<accession>A0A133PCL0</accession>
<keyword evidence="6 10" id="KW-0648">Protein biosynthesis</keyword>
<dbReference type="PANTHER" id="PTHR11956:SF5">
    <property type="entry name" value="ARGININE--TRNA LIGASE, CYTOPLASMIC"/>
    <property type="match status" value="1"/>
</dbReference>
<dbReference type="STRING" id="1408287.GCA_000493815_00344"/>
<evidence type="ECO:0000256" key="3">
    <source>
        <dbReference type="ARBA" id="ARBA00022598"/>
    </source>
</evidence>
<dbReference type="Pfam" id="PF00750">
    <property type="entry name" value="tRNA-synt_1d"/>
    <property type="match status" value="1"/>
</dbReference>
<dbReference type="AlphaFoldDB" id="A0A133PCL0"/>
<evidence type="ECO:0000256" key="2">
    <source>
        <dbReference type="ARBA" id="ARBA00012837"/>
    </source>
</evidence>
<keyword evidence="4 10" id="KW-0547">Nucleotide-binding</keyword>
<evidence type="ECO:0000256" key="9">
    <source>
        <dbReference type="NCBIfam" id="TIGR00456"/>
    </source>
</evidence>
<evidence type="ECO:0000256" key="7">
    <source>
        <dbReference type="ARBA" id="ARBA00023146"/>
    </source>
</evidence>
<dbReference type="Gene3D" id="1.10.730.10">
    <property type="entry name" value="Isoleucyl-tRNA Synthetase, Domain 1"/>
    <property type="match status" value="1"/>
</dbReference>
<evidence type="ECO:0000256" key="4">
    <source>
        <dbReference type="ARBA" id="ARBA00022741"/>
    </source>
</evidence>
<evidence type="ECO:0000313" key="13">
    <source>
        <dbReference type="Proteomes" id="UP000070401"/>
    </source>
</evidence>
<dbReference type="PATRIC" id="fig|851.8.peg.129"/>
<protein>
    <recommendedName>
        <fullName evidence="2 9">Arginine--tRNA ligase</fullName>
        <ecNumber evidence="2 9">6.1.1.19</ecNumber>
    </recommendedName>
</protein>
<dbReference type="RefSeq" id="WP_081091039.1">
    <property type="nucleotide sequence ID" value="NZ_KQ956616.1"/>
</dbReference>
<dbReference type="GO" id="GO:0005737">
    <property type="term" value="C:cytoplasm"/>
    <property type="evidence" value="ECO:0007669"/>
    <property type="project" value="UniProtKB-UniRule"/>
</dbReference>
<comment type="catalytic activity">
    <reaction evidence="8">
        <text>tRNA(Arg) + L-arginine + ATP = L-arginyl-tRNA(Arg) + AMP + diphosphate</text>
        <dbReference type="Rhea" id="RHEA:20301"/>
        <dbReference type="Rhea" id="RHEA-COMP:9658"/>
        <dbReference type="Rhea" id="RHEA-COMP:9673"/>
        <dbReference type="ChEBI" id="CHEBI:30616"/>
        <dbReference type="ChEBI" id="CHEBI:32682"/>
        <dbReference type="ChEBI" id="CHEBI:33019"/>
        <dbReference type="ChEBI" id="CHEBI:78442"/>
        <dbReference type="ChEBI" id="CHEBI:78513"/>
        <dbReference type="ChEBI" id="CHEBI:456215"/>
        <dbReference type="EC" id="6.1.1.19"/>
    </reaction>
</comment>
<dbReference type="Proteomes" id="UP000070401">
    <property type="component" value="Unassembled WGS sequence"/>
</dbReference>
<dbReference type="InterPro" id="IPR008909">
    <property type="entry name" value="DALR_anticod-bd"/>
</dbReference>
<comment type="similarity">
    <text evidence="1 10">Belongs to the class-I aminoacyl-tRNA synthetase family.</text>
</comment>